<dbReference type="Proteomes" id="UP001501447">
    <property type="component" value="Unassembled WGS sequence"/>
</dbReference>
<evidence type="ECO:0000256" key="1">
    <source>
        <dbReference type="SAM" id="Phobius"/>
    </source>
</evidence>
<proteinExistence type="predicted"/>
<protein>
    <recommendedName>
        <fullName evidence="4">Integral membrane protein</fullName>
    </recommendedName>
</protein>
<evidence type="ECO:0000313" key="3">
    <source>
        <dbReference type="Proteomes" id="UP001501447"/>
    </source>
</evidence>
<gene>
    <name evidence="2" type="ORF">GCM10009863_39340</name>
</gene>
<keyword evidence="1" id="KW-0812">Transmembrane</keyword>
<evidence type="ECO:0008006" key="4">
    <source>
        <dbReference type="Google" id="ProtNLM"/>
    </source>
</evidence>
<feature type="transmembrane region" description="Helical" evidence="1">
    <location>
        <begin position="24"/>
        <end position="46"/>
    </location>
</feature>
<keyword evidence="1" id="KW-0472">Membrane</keyword>
<reference evidence="3" key="1">
    <citation type="journal article" date="2019" name="Int. J. Syst. Evol. Microbiol.">
        <title>The Global Catalogue of Microorganisms (GCM) 10K type strain sequencing project: providing services to taxonomists for standard genome sequencing and annotation.</title>
        <authorList>
            <consortium name="The Broad Institute Genomics Platform"/>
            <consortium name="The Broad Institute Genome Sequencing Center for Infectious Disease"/>
            <person name="Wu L."/>
            <person name="Ma J."/>
        </authorList>
    </citation>
    <scope>NUCLEOTIDE SEQUENCE [LARGE SCALE GENOMIC DNA]</scope>
    <source>
        <strain evidence="3">JCM 16373</strain>
    </source>
</reference>
<dbReference type="EMBL" id="BAAARJ010000012">
    <property type="protein sequence ID" value="GAA2621403.1"/>
    <property type="molecule type" value="Genomic_DNA"/>
</dbReference>
<sequence>MRSIVGLWRWRGNPLCRRTDRGEAWTALCAALLIAAGAPLLGWLGAGAAHHALLRTAHEQQRERHRVWATAQHVSVRPALDPDPETGAQRSRRTHVTARWTGPDGTVRTGTVSVHREVSAGSRFPLWTDGQGRLTARPMSARTAASHSLLAGLAAGAFTAGGVEAGRRLAVRMLMRRRFARWDEEWHRIGPDWGRAGTSN</sequence>
<evidence type="ECO:0000313" key="2">
    <source>
        <dbReference type="EMBL" id="GAA2621403.1"/>
    </source>
</evidence>
<keyword evidence="1" id="KW-1133">Transmembrane helix</keyword>
<name>A0ABP6CQ47_9ACTN</name>
<keyword evidence="3" id="KW-1185">Reference proteome</keyword>
<comment type="caution">
    <text evidence="2">The sequence shown here is derived from an EMBL/GenBank/DDBJ whole genome shotgun (WGS) entry which is preliminary data.</text>
</comment>
<dbReference type="RefSeq" id="WP_344567635.1">
    <property type="nucleotide sequence ID" value="NZ_BAAARJ010000012.1"/>
</dbReference>
<dbReference type="PANTHER" id="PTHR42305:SF1">
    <property type="entry name" value="MEMBRANE PROTEIN RV1733C-RELATED"/>
    <property type="match status" value="1"/>
</dbReference>
<accession>A0ABP6CQ47</accession>
<organism evidence="2 3">
    <name type="scientific">Streptomyces axinellae</name>
    <dbReference type="NCBI Taxonomy" id="552788"/>
    <lineage>
        <taxon>Bacteria</taxon>
        <taxon>Bacillati</taxon>
        <taxon>Actinomycetota</taxon>
        <taxon>Actinomycetes</taxon>
        <taxon>Kitasatosporales</taxon>
        <taxon>Streptomycetaceae</taxon>
        <taxon>Streptomyces</taxon>
    </lineage>
</organism>
<dbReference type="InterPro" id="IPR039708">
    <property type="entry name" value="MT1774/Rv1733c-like"/>
</dbReference>
<dbReference type="PANTHER" id="PTHR42305">
    <property type="entry name" value="MEMBRANE PROTEIN RV1733C-RELATED"/>
    <property type="match status" value="1"/>
</dbReference>